<feature type="compositionally biased region" description="Basic and acidic residues" evidence="1">
    <location>
        <begin position="315"/>
        <end position="325"/>
    </location>
</feature>
<name>A0AAE3YSB3_9ACTN</name>
<feature type="region of interest" description="Disordered" evidence="1">
    <location>
        <begin position="267"/>
        <end position="325"/>
    </location>
</feature>
<feature type="domain" description="Competence protein CoiA nuclease-like" evidence="2">
    <location>
        <begin position="65"/>
        <end position="146"/>
    </location>
</feature>
<dbReference type="AlphaFoldDB" id="A0AAE3YSB3"/>
<dbReference type="InterPro" id="IPR010330">
    <property type="entry name" value="CoiA_nuc"/>
</dbReference>
<accession>A0AAE3YSB3</accession>
<comment type="caution">
    <text evidence="3">The sequence shown here is derived from an EMBL/GenBank/DDBJ whole genome shotgun (WGS) entry which is preliminary data.</text>
</comment>
<organism evidence="3 4">
    <name type="scientific">Catenuloplanes atrovinosus</name>
    <dbReference type="NCBI Taxonomy" id="137266"/>
    <lineage>
        <taxon>Bacteria</taxon>
        <taxon>Bacillati</taxon>
        <taxon>Actinomycetota</taxon>
        <taxon>Actinomycetes</taxon>
        <taxon>Micromonosporales</taxon>
        <taxon>Micromonosporaceae</taxon>
        <taxon>Catenuloplanes</taxon>
    </lineage>
</organism>
<evidence type="ECO:0000313" key="4">
    <source>
        <dbReference type="Proteomes" id="UP001183643"/>
    </source>
</evidence>
<sequence>MGGLLDATAADLGIGVPWQRIYRVRPRVPLHCDACGGVMHAKISSRGLRFFAHDTACADCPLTGETPDHRLLKSALAAAVRRAGWHAVLEATGPGARWRADVLASAPDSRRRVAWEAQLAYQHHDDTRARTARYAEDDVEVVWVRDRPVRDDAPSVVVDVDQTRIEVTGPVARLDVGYCPPGRCRRYRDVPAVLPCPGHRVWEAVALPLETFVALICRDDLVHATLAVPKAGGKQTARQRSPATVEKWWAHRADLERQDVVRRAQAAADAPAAELRTRRRQRWGTAAQPHAAPATPPVPEAPQRQVPPKPQGRPDGGRGQDVQRHEANRAALRARQQELTPLVTRLVAAQSGMVPWACEGDIDHAMGVSLIFNGRVLAVICPVASRITAEIAARLSSMTVYVASDKEQRAIARRCRAGQRIVIVCDPSI</sequence>
<gene>
    <name evidence="3" type="ORF">J2S41_004513</name>
</gene>
<evidence type="ECO:0000259" key="2">
    <source>
        <dbReference type="Pfam" id="PF06054"/>
    </source>
</evidence>
<evidence type="ECO:0000256" key="1">
    <source>
        <dbReference type="SAM" id="MobiDB-lite"/>
    </source>
</evidence>
<dbReference type="EMBL" id="JAVDYB010000001">
    <property type="protein sequence ID" value="MDR7277735.1"/>
    <property type="molecule type" value="Genomic_DNA"/>
</dbReference>
<dbReference type="Pfam" id="PF06054">
    <property type="entry name" value="CoiA_nuc"/>
    <property type="match status" value="1"/>
</dbReference>
<reference evidence="3" key="1">
    <citation type="submission" date="2023-07" db="EMBL/GenBank/DDBJ databases">
        <title>Sequencing the genomes of 1000 actinobacteria strains.</title>
        <authorList>
            <person name="Klenk H.-P."/>
        </authorList>
    </citation>
    <scope>NUCLEOTIDE SEQUENCE</scope>
    <source>
        <strain evidence="3">DSM 44707</strain>
    </source>
</reference>
<keyword evidence="4" id="KW-1185">Reference proteome</keyword>
<dbReference type="Proteomes" id="UP001183643">
    <property type="component" value="Unassembled WGS sequence"/>
</dbReference>
<protein>
    <submittedName>
        <fullName evidence="3">Competence protein CoiA</fullName>
    </submittedName>
</protein>
<evidence type="ECO:0000313" key="3">
    <source>
        <dbReference type="EMBL" id="MDR7277735.1"/>
    </source>
</evidence>
<proteinExistence type="predicted"/>
<feature type="compositionally biased region" description="Pro residues" evidence="1">
    <location>
        <begin position="294"/>
        <end position="311"/>
    </location>
</feature>
<dbReference type="RefSeq" id="WP_310370212.1">
    <property type="nucleotide sequence ID" value="NZ_JAVDYB010000001.1"/>
</dbReference>